<dbReference type="InterPro" id="IPR021257">
    <property type="entry name" value="DUF2809"/>
</dbReference>
<gene>
    <name evidence="2" type="ORF">FE697_000440</name>
</gene>
<dbReference type="AlphaFoldDB" id="A0A5Q6S232"/>
<dbReference type="Proteomes" id="UP000307768">
    <property type="component" value="Unassembled WGS sequence"/>
</dbReference>
<keyword evidence="1" id="KW-0812">Transmembrane</keyword>
<organism evidence="2 3">
    <name type="scientific">Mumia zhuanghuii</name>
    <dbReference type="NCBI Taxonomy" id="2585211"/>
    <lineage>
        <taxon>Bacteria</taxon>
        <taxon>Bacillati</taxon>
        <taxon>Actinomycetota</taxon>
        <taxon>Actinomycetes</taxon>
        <taxon>Propionibacteriales</taxon>
        <taxon>Nocardioidaceae</taxon>
        <taxon>Mumia</taxon>
    </lineage>
</organism>
<keyword evidence="1" id="KW-1133">Transmembrane helix</keyword>
<dbReference type="Pfam" id="PF10990">
    <property type="entry name" value="DUF2809"/>
    <property type="match status" value="1"/>
</dbReference>
<dbReference type="RefSeq" id="WP_149767251.1">
    <property type="nucleotide sequence ID" value="NZ_VDFQ02000001.1"/>
</dbReference>
<proteinExistence type="predicted"/>
<reference evidence="2 3" key="1">
    <citation type="submission" date="2019-09" db="EMBL/GenBank/DDBJ databases">
        <title>Mumia zhuanghuii sp. nov. isolated from the intestinal contents of plateau pika (Ochotona curzoniae) in the Qinghai-Tibet plateau of China.</title>
        <authorList>
            <person name="Tian Z."/>
        </authorList>
    </citation>
    <scope>NUCLEOTIDE SEQUENCE [LARGE SCALE GENOMIC DNA]</scope>
    <source>
        <strain evidence="3">350</strain>
    </source>
</reference>
<comment type="caution">
    <text evidence="2">The sequence shown here is derived from an EMBL/GenBank/DDBJ whole genome shotgun (WGS) entry which is preliminary data.</text>
</comment>
<dbReference type="OrthoDB" id="3874273at2"/>
<accession>A0A5Q6S232</accession>
<keyword evidence="1" id="KW-0472">Membrane</keyword>
<evidence type="ECO:0000313" key="3">
    <source>
        <dbReference type="Proteomes" id="UP000307768"/>
    </source>
</evidence>
<feature type="transmembrane region" description="Helical" evidence="1">
    <location>
        <begin position="58"/>
        <end position="81"/>
    </location>
</feature>
<name>A0A5Q6S232_9ACTN</name>
<protein>
    <submittedName>
        <fullName evidence="2">DUF2809 domain-containing protein</fullName>
    </submittedName>
</protein>
<feature type="transmembrane region" description="Helical" evidence="1">
    <location>
        <begin position="101"/>
        <end position="119"/>
    </location>
</feature>
<feature type="transmembrane region" description="Helical" evidence="1">
    <location>
        <begin position="36"/>
        <end position="51"/>
    </location>
</feature>
<evidence type="ECO:0000256" key="1">
    <source>
        <dbReference type="SAM" id="Phobius"/>
    </source>
</evidence>
<dbReference type="EMBL" id="VDFQ02000001">
    <property type="protein sequence ID" value="KAA1424438.1"/>
    <property type="molecule type" value="Genomic_DNA"/>
</dbReference>
<sequence length="130" mass="13130">MSSRRVTSFALVGVVVGGLLARAALPAPVGGPVGDALYATLVVLLVVVLRPRTSPPVAVAVGFAVCVAVELFQLTGVPAALADRWPPVRLVLGTTFWAQDLLRYAVGAALGGVLCAVVARAGSRGTDPSA</sequence>
<evidence type="ECO:0000313" key="2">
    <source>
        <dbReference type="EMBL" id="KAA1424438.1"/>
    </source>
</evidence>